<sequence length="82" mass="9076">MLKTGSVAKCKTYGVSYQTIQGHQGSVRNYYIFLKNSESLVLCYGTCFRHAELKKGLAVEGSSLRYTGRSFNGSVEIVIAFL</sequence>
<name>A0A816HXF0_ADIRI</name>
<evidence type="ECO:0000313" key="2">
    <source>
        <dbReference type="Proteomes" id="UP000663828"/>
    </source>
</evidence>
<reference evidence="1" key="1">
    <citation type="submission" date="2021-02" db="EMBL/GenBank/DDBJ databases">
        <authorList>
            <person name="Nowell W R."/>
        </authorList>
    </citation>
    <scope>NUCLEOTIDE SEQUENCE</scope>
</reference>
<dbReference type="AlphaFoldDB" id="A0A816HXF0"/>
<organism evidence="1 2">
    <name type="scientific">Adineta ricciae</name>
    <name type="common">Rotifer</name>
    <dbReference type="NCBI Taxonomy" id="249248"/>
    <lineage>
        <taxon>Eukaryota</taxon>
        <taxon>Metazoa</taxon>
        <taxon>Spiralia</taxon>
        <taxon>Gnathifera</taxon>
        <taxon>Rotifera</taxon>
        <taxon>Eurotatoria</taxon>
        <taxon>Bdelloidea</taxon>
        <taxon>Adinetida</taxon>
        <taxon>Adinetidae</taxon>
        <taxon>Adineta</taxon>
    </lineage>
</organism>
<keyword evidence="2" id="KW-1185">Reference proteome</keyword>
<protein>
    <submittedName>
        <fullName evidence="1">Uncharacterized protein</fullName>
    </submittedName>
</protein>
<evidence type="ECO:0000313" key="1">
    <source>
        <dbReference type="EMBL" id="CAF1691335.1"/>
    </source>
</evidence>
<proteinExistence type="predicted"/>
<comment type="caution">
    <text evidence="1">The sequence shown here is derived from an EMBL/GenBank/DDBJ whole genome shotgun (WGS) entry which is preliminary data.</text>
</comment>
<dbReference type="Proteomes" id="UP000663828">
    <property type="component" value="Unassembled WGS sequence"/>
</dbReference>
<accession>A0A816HXF0</accession>
<gene>
    <name evidence="1" type="ORF">XAT740_LOCUS64144</name>
</gene>
<dbReference type="EMBL" id="CAJNOR010021460">
    <property type="protein sequence ID" value="CAF1691335.1"/>
    <property type="molecule type" value="Genomic_DNA"/>
</dbReference>
<feature type="non-terminal residue" evidence="1">
    <location>
        <position position="1"/>
    </location>
</feature>